<name>A0AB39VC43_9FUSO</name>
<dbReference type="EMBL" id="CP165646">
    <property type="protein sequence ID" value="XDU64754.1"/>
    <property type="molecule type" value="Genomic_DNA"/>
</dbReference>
<protein>
    <submittedName>
        <fullName evidence="2">Uncharacterized protein</fullName>
    </submittedName>
</protein>
<organism evidence="2">
    <name type="scientific">Leptotrichia mesophila</name>
    <dbReference type="NCBI Taxonomy" id="3239303"/>
    <lineage>
        <taxon>Bacteria</taxon>
        <taxon>Fusobacteriati</taxon>
        <taxon>Fusobacteriota</taxon>
        <taxon>Fusobacteriia</taxon>
        <taxon>Fusobacteriales</taxon>
        <taxon>Leptotrichiaceae</taxon>
        <taxon>Leptotrichia</taxon>
    </lineage>
</organism>
<accession>A0AB39VC43</accession>
<gene>
    <name evidence="2" type="ORF">AB8B23_00770</name>
</gene>
<feature type="coiled-coil region" evidence="1">
    <location>
        <begin position="31"/>
        <end position="58"/>
    </location>
</feature>
<keyword evidence="1" id="KW-0175">Coiled coil</keyword>
<proteinExistence type="predicted"/>
<dbReference type="KEGG" id="lmes:AB8B23_00770"/>
<reference evidence="2" key="1">
    <citation type="submission" date="2024-07" db="EMBL/GenBank/DDBJ databases">
        <authorList>
            <person name="Li X.-J."/>
            <person name="Wang X."/>
        </authorList>
    </citation>
    <scope>NUCLEOTIDE SEQUENCE</scope>
    <source>
        <strain evidence="2">HSP-342</strain>
    </source>
</reference>
<evidence type="ECO:0000256" key="1">
    <source>
        <dbReference type="SAM" id="Coils"/>
    </source>
</evidence>
<dbReference type="RefSeq" id="WP_369713020.1">
    <property type="nucleotide sequence ID" value="NZ_CP165646.1"/>
</dbReference>
<sequence>MITLGKEINTLKNTIEERKKDLYYSDSFEQSAQIREDIENMQKKLSILEQKLNKEAIKSIEKGLVKNDKEKAEDSVLGAY</sequence>
<evidence type="ECO:0000313" key="2">
    <source>
        <dbReference type="EMBL" id="XDU64754.1"/>
    </source>
</evidence>
<dbReference type="AlphaFoldDB" id="A0AB39VC43"/>